<dbReference type="Proteomes" id="UP000237966">
    <property type="component" value="Unassembled WGS sequence"/>
</dbReference>
<organism evidence="1 2">
    <name type="scientific">Rathayibacter toxicus</name>
    <dbReference type="NCBI Taxonomy" id="145458"/>
    <lineage>
        <taxon>Bacteria</taxon>
        <taxon>Bacillati</taxon>
        <taxon>Actinomycetota</taxon>
        <taxon>Actinomycetes</taxon>
        <taxon>Micrococcales</taxon>
        <taxon>Microbacteriaceae</taxon>
        <taxon>Rathayibacter</taxon>
    </lineage>
</organism>
<accession>A0A2S5Y4L7</accession>
<dbReference type="AlphaFoldDB" id="A0A2S5Y4L7"/>
<name>A0A2S5Y4L7_9MICO</name>
<proteinExistence type="predicted"/>
<gene>
    <name evidence="1" type="ORF">C5C51_10405</name>
</gene>
<protein>
    <submittedName>
        <fullName evidence="1">Uncharacterized protein</fullName>
    </submittedName>
</protein>
<reference evidence="1 2" key="1">
    <citation type="submission" date="2018-02" db="EMBL/GenBank/DDBJ databases">
        <title>Bacteriophage NCPPB3778 and a type I-E CRISPR drive the evolution of the US Biological Select Agent, Rathayibacter toxicus.</title>
        <authorList>
            <person name="Davis E.W.II."/>
            <person name="Tabima J.F."/>
            <person name="Weisberg A.J."/>
            <person name="Lopes L.D."/>
            <person name="Wiseman M.S."/>
            <person name="Wiseman M.S."/>
            <person name="Pupko T."/>
            <person name="Belcher M.S."/>
            <person name="Sechler A.J."/>
            <person name="Tancos M.A."/>
            <person name="Schroeder B.K."/>
            <person name="Murray T.D."/>
            <person name="Luster D.G."/>
            <person name="Schneider W.L."/>
            <person name="Rogers E."/>
            <person name="Andreote F.D."/>
            <person name="Grunwald N.J."/>
            <person name="Putnam M.L."/>
            <person name="Chang J.H."/>
        </authorList>
    </citation>
    <scope>NUCLEOTIDE SEQUENCE [LARGE SCALE GENOMIC DNA]</scope>
    <source>
        <strain evidence="1 2">FH99</strain>
    </source>
</reference>
<evidence type="ECO:0000313" key="2">
    <source>
        <dbReference type="Proteomes" id="UP000237966"/>
    </source>
</evidence>
<dbReference type="EMBL" id="PSWU01000014">
    <property type="protein sequence ID" value="PPI13526.1"/>
    <property type="molecule type" value="Genomic_DNA"/>
</dbReference>
<sequence length="275" mass="29965">MDKELLRLRRIRDSGFDGETMTIGWTQRAVGAVGSRIREAYILFTIRETAEQFTGFQVKNALFGEVSQFNVDKDKRGPVEVSRRQLDASPESLLASIRVGSRTTAIQRIPLPLESAATSGDSDDVKQHLPRISGLVPNTFSAEIQDTPHGDELFGVRAYCVDGTGAAESLYVVFASSPNDAAAQVALILEKTQIDLPPSVDVYQTSCGQIFDGLILFERSQTSPRGVDPRSFVNQDPALRAGSDAVWLEEASCDCSGEVAGGVITGRWRPCERPQ</sequence>
<evidence type="ECO:0000313" key="1">
    <source>
        <dbReference type="EMBL" id="PPI13526.1"/>
    </source>
</evidence>
<dbReference type="RefSeq" id="WP_027692190.1">
    <property type="nucleotide sequence ID" value="NZ_CP037977.1"/>
</dbReference>
<comment type="caution">
    <text evidence="1">The sequence shown here is derived from an EMBL/GenBank/DDBJ whole genome shotgun (WGS) entry which is preliminary data.</text>
</comment>